<keyword evidence="7" id="KW-1185">Reference proteome</keyword>
<keyword evidence="2 5" id="KW-0812">Transmembrane</keyword>
<dbReference type="CDD" id="cd13128">
    <property type="entry name" value="MATE_Wzx_like"/>
    <property type="match status" value="1"/>
</dbReference>
<comment type="subcellular location">
    <subcellularLocation>
        <location evidence="1">Membrane</location>
        <topology evidence="1">Multi-pass membrane protein</topology>
    </subcellularLocation>
</comment>
<feature type="transmembrane region" description="Helical" evidence="5">
    <location>
        <begin position="36"/>
        <end position="54"/>
    </location>
</feature>
<feature type="transmembrane region" description="Helical" evidence="5">
    <location>
        <begin position="129"/>
        <end position="149"/>
    </location>
</feature>
<reference evidence="6 7" key="1">
    <citation type="submission" date="2024-01" db="EMBL/GenBank/DDBJ databases">
        <title>Novel species of the genus Luteimonas isolated from rivers.</title>
        <authorList>
            <person name="Lu H."/>
        </authorList>
    </citation>
    <scope>NUCLEOTIDE SEQUENCE [LARGE SCALE GENOMIC DNA]</scope>
    <source>
        <strain evidence="6 7">FXH3W</strain>
    </source>
</reference>
<evidence type="ECO:0000256" key="5">
    <source>
        <dbReference type="SAM" id="Phobius"/>
    </source>
</evidence>
<feature type="transmembrane region" description="Helical" evidence="5">
    <location>
        <begin position="348"/>
        <end position="368"/>
    </location>
</feature>
<dbReference type="Pfam" id="PF01943">
    <property type="entry name" value="Polysacc_synt"/>
    <property type="match status" value="1"/>
</dbReference>
<dbReference type="InterPro" id="IPR052556">
    <property type="entry name" value="PolySynth_Transporter"/>
</dbReference>
<keyword evidence="3 5" id="KW-1133">Transmembrane helix</keyword>
<feature type="transmembrane region" description="Helical" evidence="5">
    <location>
        <begin position="269"/>
        <end position="288"/>
    </location>
</feature>
<protein>
    <submittedName>
        <fullName evidence="6">Flippase</fullName>
    </submittedName>
</protein>
<evidence type="ECO:0000256" key="1">
    <source>
        <dbReference type="ARBA" id="ARBA00004141"/>
    </source>
</evidence>
<dbReference type="InterPro" id="IPR002797">
    <property type="entry name" value="Polysacc_synth"/>
</dbReference>
<gene>
    <name evidence="6" type="ORF">V3390_00725</name>
</gene>
<evidence type="ECO:0000313" key="6">
    <source>
        <dbReference type="EMBL" id="MEF2154769.1"/>
    </source>
</evidence>
<evidence type="ECO:0000256" key="4">
    <source>
        <dbReference type="ARBA" id="ARBA00023136"/>
    </source>
</evidence>
<keyword evidence="4 5" id="KW-0472">Membrane</keyword>
<dbReference type="PANTHER" id="PTHR43424">
    <property type="entry name" value="LOCUS PUTATIVE PROTEIN 1-RELATED"/>
    <property type="match status" value="1"/>
</dbReference>
<feature type="transmembrane region" description="Helical" evidence="5">
    <location>
        <begin position="229"/>
        <end position="249"/>
    </location>
</feature>
<feature type="transmembrane region" description="Helical" evidence="5">
    <location>
        <begin position="188"/>
        <end position="209"/>
    </location>
</feature>
<proteinExistence type="predicted"/>
<feature type="transmembrane region" description="Helical" evidence="5">
    <location>
        <begin position="96"/>
        <end position="123"/>
    </location>
</feature>
<accession>A0ABU7UW03</accession>
<organism evidence="6 7">
    <name type="scientific">Aquilutibacter rugosus</name>
    <dbReference type="NCBI Taxonomy" id="3115820"/>
    <lineage>
        <taxon>Bacteria</taxon>
        <taxon>Pseudomonadati</taxon>
        <taxon>Pseudomonadota</taxon>
        <taxon>Gammaproteobacteria</taxon>
        <taxon>Lysobacterales</taxon>
        <taxon>Lysobacteraceae</taxon>
        <taxon>Aquilutibacter</taxon>
    </lineage>
</organism>
<feature type="transmembrane region" description="Helical" evidence="5">
    <location>
        <begin position="398"/>
        <end position="421"/>
    </location>
</feature>
<evidence type="ECO:0000313" key="7">
    <source>
        <dbReference type="Proteomes" id="UP001356170"/>
    </source>
</evidence>
<dbReference type="PANTHER" id="PTHR43424:SF1">
    <property type="entry name" value="LOCUS PUTATIVE PROTEIN 1-RELATED"/>
    <property type="match status" value="1"/>
</dbReference>
<sequence>MDLSKLLPALVQHKIAARPGLARIIDNLGWLLLDKLLRMVGGLLVGVWVARYLGPEQFGLFNYASAFVVLFTAIAVLGLNPIIVRELVQHPEHEGAVLGTGFVLQLIGSLVALTLMTVLIWLLRENDEVVRYIVVIMGIGMVIKSADVIRYWFEAHVISRYTVWTDNAAFVLASVAKVYLILNGGRLVDFAWVALGEIVVATVLLVFVFLKINRQRAGWRVVKTHASALLGRSWPLLLSGLTITIYMKIDQIMLGQLADDREVGIFSAALRISEIWYFLPMIVVTSVYPSLLRSDQADGARFDRDMLRLLRALVVMALMVALPIWLLADQIIELLYGESFRGAAPVLAIHIWTSVFVFLGVAGGRWYVVKGLERLTFARTLLAACLNVALNLKLIPLWGAVGAAVASLVAQAMSGVLFNAFTARTRPLFFLQCRSLISRLN</sequence>
<feature type="transmembrane region" description="Helical" evidence="5">
    <location>
        <begin position="60"/>
        <end position="84"/>
    </location>
</feature>
<dbReference type="RefSeq" id="WP_331702930.1">
    <property type="nucleotide sequence ID" value="NZ_JAZHBO010000001.1"/>
</dbReference>
<comment type="caution">
    <text evidence="6">The sequence shown here is derived from an EMBL/GenBank/DDBJ whole genome shotgun (WGS) entry which is preliminary data.</text>
</comment>
<evidence type="ECO:0000256" key="2">
    <source>
        <dbReference type="ARBA" id="ARBA00022692"/>
    </source>
</evidence>
<feature type="transmembrane region" description="Helical" evidence="5">
    <location>
        <begin position="309"/>
        <end position="328"/>
    </location>
</feature>
<evidence type="ECO:0000256" key="3">
    <source>
        <dbReference type="ARBA" id="ARBA00022989"/>
    </source>
</evidence>
<name>A0ABU7UW03_9GAMM</name>
<dbReference type="Proteomes" id="UP001356170">
    <property type="component" value="Unassembled WGS sequence"/>
</dbReference>
<dbReference type="EMBL" id="JAZHBO010000001">
    <property type="protein sequence ID" value="MEF2154769.1"/>
    <property type="molecule type" value="Genomic_DNA"/>
</dbReference>